<dbReference type="GO" id="GO:0031146">
    <property type="term" value="P:SCF-dependent proteasomal ubiquitin-dependent protein catabolic process"/>
    <property type="evidence" value="ECO:0007669"/>
    <property type="project" value="TreeGrafter"/>
</dbReference>
<reference evidence="4 5" key="1">
    <citation type="submission" date="2025-04" db="UniProtKB">
        <authorList>
            <consortium name="RefSeq"/>
        </authorList>
    </citation>
    <scope>IDENTIFICATION</scope>
</reference>
<dbReference type="CDD" id="cd22159">
    <property type="entry name" value="F-box_AtTIR1-like"/>
    <property type="match status" value="1"/>
</dbReference>
<evidence type="ECO:0000259" key="1">
    <source>
        <dbReference type="Pfam" id="PF18511"/>
    </source>
</evidence>
<evidence type="ECO:0000313" key="4">
    <source>
        <dbReference type="RefSeq" id="XP_010915417.1"/>
    </source>
</evidence>
<dbReference type="RefSeq" id="XP_073110725.1">
    <property type="nucleotide sequence ID" value="XM_073254624.1"/>
</dbReference>
<dbReference type="RefSeq" id="XP_073110724.1">
    <property type="nucleotide sequence ID" value="XM_073254623.1"/>
</dbReference>
<dbReference type="OrthoDB" id="550575at2759"/>
<dbReference type="Proteomes" id="UP000504607">
    <property type="component" value="Chromosome 3"/>
</dbReference>
<gene>
    <name evidence="4 5 6" type="primary">LOC105040549</name>
</gene>
<evidence type="ECO:0000259" key="2">
    <source>
        <dbReference type="Pfam" id="PF25372"/>
    </source>
</evidence>
<dbReference type="SUPFAM" id="SSF52047">
    <property type="entry name" value="RNI-like"/>
    <property type="match status" value="1"/>
</dbReference>
<dbReference type="RefSeq" id="XP_073110721.1">
    <property type="nucleotide sequence ID" value="XM_073254620.1"/>
</dbReference>
<dbReference type="InterPro" id="IPR057207">
    <property type="entry name" value="FBXL15_LRR"/>
</dbReference>
<feature type="domain" description="COI1 F-box" evidence="1">
    <location>
        <begin position="3"/>
        <end position="41"/>
    </location>
</feature>
<keyword evidence="3" id="KW-1185">Reference proteome</keyword>
<dbReference type="RefSeq" id="XP_073110729.1">
    <property type="nucleotide sequence ID" value="XM_073254628.1"/>
</dbReference>
<sequence>MERLGDDVLGLVMKRITDRTDRKSCSEVSKQWTRVEGLTRTYLRVLEPATMPSFLPRFPNLVTLETGKRIPDFSLEILARTCPNLRTLNLNVHLNLTVVREFEDLALDDVSDNGLRAVAAGCPRLMNVALRRRKGIGDVGVVALARNARNLSVLDLSWCDSITNEAICAIRTLSSLTVLCLQGCALVTDSGLSYLAIGSSSRTLRKLDLSECDQITDAGVCMLSEMSCLQELSLAECGPAITDVGGVAVSAVHSLTRLDFSWLINLSDVTLFAVARNCRNLVKLNVTGCELITGEGIRSFSGHGSLEILVLVSCCNISADDVEHTVLECRSLRYVGLDRALKGWMSSSVQEKLSQMCRIDWF</sequence>
<dbReference type="AlphaFoldDB" id="A0A6I9QUN1"/>
<dbReference type="RefSeq" id="XP_019704419.1">
    <property type="nucleotide sequence ID" value="XM_019848860.2"/>
</dbReference>
<dbReference type="GeneID" id="105040549"/>
<dbReference type="InterPro" id="IPR032675">
    <property type="entry name" value="LRR_dom_sf"/>
</dbReference>
<dbReference type="Gene3D" id="1.20.1280.50">
    <property type="match status" value="1"/>
</dbReference>
<dbReference type="RefSeq" id="XP_073110728.1">
    <property type="nucleotide sequence ID" value="XM_073254627.1"/>
</dbReference>
<feature type="domain" description="F-box/LRR-repeat protein 15-like leucin rich repeat" evidence="2">
    <location>
        <begin position="104"/>
        <end position="212"/>
    </location>
</feature>
<evidence type="ECO:0000313" key="5">
    <source>
        <dbReference type="RefSeq" id="XP_019704419.1"/>
    </source>
</evidence>
<organism evidence="3 4">
    <name type="scientific">Elaeis guineensis var. tenera</name>
    <name type="common">Oil palm</name>
    <dbReference type="NCBI Taxonomy" id="51953"/>
    <lineage>
        <taxon>Eukaryota</taxon>
        <taxon>Viridiplantae</taxon>
        <taxon>Streptophyta</taxon>
        <taxon>Embryophyta</taxon>
        <taxon>Tracheophyta</taxon>
        <taxon>Spermatophyta</taxon>
        <taxon>Magnoliopsida</taxon>
        <taxon>Liliopsida</taxon>
        <taxon>Arecaceae</taxon>
        <taxon>Arecoideae</taxon>
        <taxon>Cocoseae</taxon>
        <taxon>Elaeidinae</taxon>
        <taxon>Elaeis</taxon>
    </lineage>
</organism>
<dbReference type="Pfam" id="PF25372">
    <property type="entry name" value="DUF7885"/>
    <property type="match status" value="1"/>
</dbReference>
<accession>A0A6I9QUN1</accession>
<protein>
    <submittedName>
        <fullName evidence="4 5">F-box/LRR-repeat protein 2</fullName>
    </submittedName>
</protein>
<dbReference type="SMART" id="SM00367">
    <property type="entry name" value="LRR_CC"/>
    <property type="match status" value="6"/>
</dbReference>
<dbReference type="RefSeq" id="XP_029119052.1">
    <property type="nucleotide sequence ID" value="XM_029263219.1"/>
</dbReference>
<dbReference type="Pfam" id="PF18511">
    <property type="entry name" value="F-box_5"/>
    <property type="match status" value="1"/>
</dbReference>
<dbReference type="InterPro" id="IPR006553">
    <property type="entry name" value="Leu-rich_rpt_Cys-con_subtyp"/>
</dbReference>
<name>A0A6I9QUN1_ELAGV</name>
<dbReference type="GO" id="GO:0019005">
    <property type="term" value="C:SCF ubiquitin ligase complex"/>
    <property type="evidence" value="ECO:0007669"/>
    <property type="project" value="TreeGrafter"/>
</dbReference>
<dbReference type="PANTHER" id="PTHR13318">
    <property type="entry name" value="PARTNER OF PAIRED, ISOFORM B-RELATED"/>
    <property type="match status" value="1"/>
</dbReference>
<dbReference type="Gene3D" id="3.80.10.10">
    <property type="entry name" value="Ribonuclease Inhibitor"/>
    <property type="match status" value="3"/>
</dbReference>
<dbReference type="Pfam" id="PF13516">
    <property type="entry name" value="LRR_6"/>
    <property type="match status" value="1"/>
</dbReference>
<dbReference type="InterPro" id="IPR001611">
    <property type="entry name" value="Leu-rich_rpt"/>
</dbReference>
<proteinExistence type="predicted"/>
<evidence type="ECO:0000313" key="3">
    <source>
        <dbReference type="Proteomes" id="UP000504607"/>
    </source>
</evidence>
<dbReference type="RefSeq" id="XP_010915417.1">
    <property type="nucleotide sequence ID" value="XM_010917115.3"/>
</dbReference>
<dbReference type="RefSeq" id="XP_073110726.1">
    <property type="nucleotide sequence ID" value="XM_073254625.1"/>
</dbReference>
<dbReference type="InterPro" id="IPR041567">
    <property type="entry name" value="COI1_F-box"/>
</dbReference>
<evidence type="ECO:0000313" key="6">
    <source>
        <dbReference type="RefSeq" id="XP_029119052.1"/>
    </source>
</evidence>
<dbReference type="RefSeq" id="XP_073110723.1">
    <property type="nucleotide sequence ID" value="XM_073254622.1"/>
</dbReference>
<dbReference type="RefSeq" id="XP_073110722.1">
    <property type="nucleotide sequence ID" value="XM_073254621.1"/>
</dbReference>